<evidence type="ECO:0000256" key="11">
    <source>
        <dbReference type="SAM" id="MobiDB-lite"/>
    </source>
</evidence>
<dbReference type="Gene3D" id="1.20.1280.290">
    <property type="match status" value="1"/>
</dbReference>
<feature type="transmembrane region" description="Helical" evidence="12">
    <location>
        <begin position="20"/>
        <end position="39"/>
    </location>
</feature>
<dbReference type="GO" id="GO:0005774">
    <property type="term" value="C:vacuolar membrane"/>
    <property type="evidence" value="ECO:0007669"/>
    <property type="project" value="TreeGrafter"/>
</dbReference>
<comment type="subcellular location">
    <subcellularLocation>
        <location evidence="1">Lysosome membrane</location>
        <topology evidence="1">Multi-pass membrane protein</topology>
    </subcellularLocation>
</comment>
<dbReference type="GO" id="GO:0000324">
    <property type="term" value="C:fungal-type vacuole"/>
    <property type="evidence" value="ECO:0007669"/>
    <property type="project" value="TreeGrafter"/>
</dbReference>
<comment type="caution">
    <text evidence="13">The sequence shown here is derived from an EMBL/GenBank/DDBJ whole genome shotgun (WGS) entry which is preliminary data.</text>
</comment>
<keyword evidence="9" id="KW-0458">Lysosome</keyword>
<evidence type="ECO:0000256" key="5">
    <source>
        <dbReference type="ARBA" id="ARBA00022737"/>
    </source>
</evidence>
<dbReference type="PANTHER" id="PTHR13131:SF5">
    <property type="entry name" value="CYSTINOSIN"/>
    <property type="match status" value="1"/>
</dbReference>
<dbReference type="Proteomes" id="UP001138500">
    <property type="component" value="Unassembled WGS sequence"/>
</dbReference>
<accession>A0A9W7SWU1</accession>
<evidence type="ECO:0000313" key="13">
    <source>
        <dbReference type="EMBL" id="KAH9838203.1"/>
    </source>
</evidence>
<organism evidence="13 14">
    <name type="scientific">Teratosphaeria destructans</name>
    <dbReference type="NCBI Taxonomy" id="418781"/>
    <lineage>
        <taxon>Eukaryota</taxon>
        <taxon>Fungi</taxon>
        <taxon>Dikarya</taxon>
        <taxon>Ascomycota</taxon>
        <taxon>Pezizomycotina</taxon>
        <taxon>Dothideomycetes</taxon>
        <taxon>Dothideomycetidae</taxon>
        <taxon>Mycosphaerellales</taxon>
        <taxon>Teratosphaeriaceae</taxon>
        <taxon>Teratosphaeria</taxon>
    </lineage>
</organism>
<comment type="catalytic activity">
    <reaction evidence="10">
        <text>L-cystine(out) + H(+)(out) = L-cystine(in) + H(+)(in)</text>
        <dbReference type="Rhea" id="RHEA:66172"/>
        <dbReference type="ChEBI" id="CHEBI:15378"/>
        <dbReference type="ChEBI" id="CHEBI:35491"/>
    </reaction>
    <physiologicalReaction direction="left-to-right" evidence="10">
        <dbReference type="Rhea" id="RHEA:66173"/>
    </physiologicalReaction>
</comment>
<keyword evidence="14" id="KW-1185">Reference proteome</keyword>
<dbReference type="OrthoDB" id="75720at2759"/>
<keyword evidence="6" id="KW-0769">Symport</keyword>
<feature type="transmembrane region" description="Helical" evidence="12">
    <location>
        <begin position="135"/>
        <end position="153"/>
    </location>
</feature>
<evidence type="ECO:0000256" key="4">
    <source>
        <dbReference type="ARBA" id="ARBA00022692"/>
    </source>
</evidence>
<keyword evidence="3" id="KW-0813">Transport</keyword>
<evidence type="ECO:0000256" key="1">
    <source>
        <dbReference type="ARBA" id="ARBA00004155"/>
    </source>
</evidence>
<dbReference type="GO" id="GO:0015184">
    <property type="term" value="F:L-cystine transmembrane transporter activity"/>
    <property type="evidence" value="ECO:0007669"/>
    <property type="project" value="TreeGrafter"/>
</dbReference>
<proteinExistence type="inferred from homology"/>
<feature type="transmembrane region" description="Helical" evidence="12">
    <location>
        <begin position="165"/>
        <end position="187"/>
    </location>
</feature>
<feature type="transmembrane region" description="Helical" evidence="12">
    <location>
        <begin position="243"/>
        <end position="262"/>
    </location>
</feature>
<keyword evidence="4 12" id="KW-0812">Transmembrane</keyword>
<dbReference type="SMART" id="SM00679">
    <property type="entry name" value="CTNS"/>
    <property type="match status" value="2"/>
</dbReference>
<reference evidence="13 14" key="1">
    <citation type="journal article" date="2018" name="IMA Fungus">
        <title>IMA Genome-F 10: Nine draft genome sequences of Claviceps purpurea s.lat., including C. arundinis, C. humidiphila, and C. cf. spartinae, pseudomolecules for the pitch canker pathogen Fusarium circinatum, draft genome of Davidsoniella eucalypti, Grosmannia galeiformis, Quambalaria eucalypti, and Teratosphaeria destructans.</title>
        <authorList>
            <person name="Wingfield B.D."/>
            <person name="Liu M."/>
            <person name="Nguyen H.D."/>
            <person name="Lane F.A."/>
            <person name="Morgan S.W."/>
            <person name="De Vos L."/>
            <person name="Wilken P.M."/>
            <person name="Duong T.A."/>
            <person name="Aylward J."/>
            <person name="Coetzee M.P."/>
            <person name="Dadej K."/>
            <person name="De Beer Z.W."/>
            <person name="Findlay W."/>
            <person name="Havenga M."/>
            <person name="Kolarik M."/>
            <person name="Menzies J.G."/>
            <person name="Naidoo K."/>
            <person name="Pochopski O."/>
            <person name="Shoukouhi P."/>
            <person name="Santana Q.C."/>
            <person name="Seifert K.A."/>
            <person name="Soal N."/>
            <person name="Steenkamp E.T."/>
            <person name="Tatham C.T."/>
            <person name="van der Nest M.A."/>
            <person name="Wingfield M.J."/>
        </authorList>
    </citation>
    <scope>NUCLEOTIDE SEQUENCE [LARGE SCALE GENOMIC DNA]</scope>
    <source>
        <strain evidence="13">CMW44962</strain>
    </source>
</reference>
<feature type="region of interest" description="Disordered" evidence="11">
    <location>
        <begin position="269"/>
        <end position="303"/>
    </location>
</feature>
<keyword evidence="5" id="KW-0677">Repeat</keyword>
<dbReference type="InterPro" id="IPR006603">
    <property type="entry name" value="PQ-loop_rpt"/>
</dbReference>
<evidence type="ECO:0000256" key="12">
    <source>
        <dbReference type="SAM" id="Phobius"/>
    </source>
</evidence>
<evidence type="ECO:0000256" key="7">
    <source>
        <dbReference type="ARBA" id="ARBA00022989"/>
    </source>
</evidence>
<comment type="similarity">
    <text evidence="2">Belongs to the cystinosin family.</text>
</comment>
<evidence type="ECO:0000256" key="8">
    <source>
        <dbReference type="ARBA" id="ARBA00023136"/>
    </source>
</evidence>
<sequence>MSSSSHRAGSRLNDDLSLCGAVYTLLWSISFYPQFIHNLQRKTTYGFTPDFPFLNVLGFTAYTLNTALFLWSPVIRRQYAERHPVSPEPTVRGNDFAFGLHAWVLCVITFSQFWPGLWGWKKHSGVNRNVNKVTLGLFWGSVMGVFICCLIALSSPGHGIDSRQWAWIDVVYSLSYVKLLLTFFKYLPQAVANHRRKSTVGWAIGAILLDFWGGILSLLQLVIDAALQDDWSGLTGNPGKLGLANISLVFDVVFMLQHYVLYGAVPEREGRREDPGHQRHDDREQQEHTDIAARERDPLLQPT</sequence>
<keyword evidence="8 12" id="KW-0472">Membrane</keyword>
<keyword evidence="7 12" id="KW-1133">Transmembrane helix</keyword>
<name>A0A9W7SWU1_9PEZI</name>
<dbReference type="InterPro" id="IPR005282">
    <property type="entry name" value="LC_transporter"/>
</dbReference>
<evidence type="ECO:0000256" key="9">
    <source>
        <dbReference type="ARBA" id="ARBA00023228"/>
    </source>
</evidence>
<dbReference type="FunFam" id="1.20.1280.290:FF:000016">
    <property type="entry name" value="Cystinosin homolog"/>
    <property type="match status" value="1"/>
</dbReference>
<protein>
    <submittedName>
        <fullName evidence="13">Cystinosin</fullName>
    </submittedName>
</protein>
<reference evidence="13 14" key="2">
    <citation type="journal article" date="2021" name="Curr. Genet.">
        <title>Genetic response to nitrogen starvation in the aggressive Eucalyptus foliar pathogen Teratosphaeria destructans.</title>
        <authorList>
            <person name="Havenga M."/>
            <person name="Wingfield B.D."/>
            <person name="Wingfield M.J."/>
            <person name="Dreyer L.L."/>
            <person name="Roets F."/>
            <person name="Aylward J."/>
        </authorList>
    </citation>
    <scope>NUCLEOTIDE SEQUENCE [LARGE SCALE GENOMIC DNA]</scope>
    <source>
        <strain evidence="13">CMW44962</strain>
    </source>
</reference>
<dbReference type="GO" id="GO:0015293">
    <property type="term" value="F:symporter activity"/>
    <property type="evidence" value="ECO:0007669"/>
    <property type="project" value="UniProtKB-KW"/>
</dbReference>
<evidence type="ECO:0000313" key="14">
    <source>
        <dbReference type="Proteomes" id="UP001138500"/>
    </source>
</evidence>
<dbReference type="Pfam" id="PF04193">
    <property type="entry name" value="PQ-loop"/>
    <property type="match status" value="2"/>
</dbReference>
<evidence type="ECO:0000256" key="6">
    <source>
        <dbReference type="ARBA" id="ARBA00022847"/>
    </source>
</evidence>
<dbReference type="PANTHER" id="PTHR13131">
    <property type="entry name" value="CYSTINOSIN"/>
    <property type="match status" value="1"/>
</dbReference>
<evidence type="ECO:0000256" key="2">
    <source>
        <dbReference type="ARBA" id="ARBA00006855"/>
    </source>
</evidence>
<gene>
    <name evidence="13" type="ORF">Tdes44962_MAKER08207</name>
</gene>
<feature type="transmembrane region" description="Helical" evidence="12">
    <location>
        <begin position="96"/>
        <end position="114"/>
    </location>
</feature>
<feature type="transmembrane region" description="Helical" evidence="12">
    <location>
        <begin position="51"/>
        <end position="71"/>
    </location>
</feature>
<evidence type="ECO:0000256" key="10">
    <source>
        <dbReference type="ARBA" id="ARBA00048473"/>
    </source>
</evidence>
<dbReference type="EMBL" id="RIBY02000713">
    <property type="protein sequence ID" value="KAH9838203.1"/>
    <property type="molecule type" value="Genomic_DNA"/>
</dbReference>
<evidence type="ECO:0000256" key="3">
    <source>
        <dbReference type="ARBA" id="ARBA00022448"/>
    </source>
</evidence>
<feature type="transmembrane region" description="Helical" evidence="12">
    <location>
        <begin position="199"/>
        <end position="223"/>
    </location>
</feature>
<dbReference type="AlphaFoldDB" id="A0A9W7SWU1"/>